<evidence type="ECO:0000313" key="2">
    <source>
        <dbReference type="EMBL" id="KAK4248818.1"/>
    </source>
</evidence>
<dbReference type="PANTHER" id="PTHR13271">
    <property type="entry name" value="UNCHARACTERIZED PUTATIVE METHYLTRANSFERASE"/>
    <property type="match status" value="1"/>
</dbReference>
<dbReference type="Proteomes" id="UP001303647">
    <property type="component" value="Unassembled WGS sequence"/>
</dbReference>
<keyword evidence="3" id="KW-1185">Reference proteome</keyword>
<reference evidence="2" key="2">
    <citation type="submission" date="2023-05" db="EMBL/GenBank/DDBJ databases">
        <authorList>
            <consortium name="Lawrence Berkeley National Laboratory"/>
            <person name="Steindorff A."/>
            <person name="Hensen N."/>
            <person name="Bonometti L."/>
            <person name="Westerberg I."/>
            <person name="Brannstrom I.O."/>
            <person name="Guillou S."/>
            <person name="Cros-Aarteil S."/>
            <person name="Calhoun S."/>
            <person name="Haridas S."/>
            <person name="Kuo A."/>
            <person name="Mondo S."/>
            <person name="Pangilinan J."/>
            <person name="Riley R."/>
            <person name="Labutti K."/>
            <person name="Andreopoulos B."/>
            <person name="Lipzen A."/>
            <person name="Chen C."/>
            <person name="Yanf M."/>
            <person name="Daum C."/>
            <person name="Ng V."/>
            <person name="Clum A."/>
            <person name="Ohm R."/>
            <person name="Martin F."/>
            <person name="Silar P."/>
            <person name="Natvig D."/>
            <person name="Lalanne C."/>
            <person name="Gautier V."/>
            <person name="Ament-Velasquez S.L."/>
            <person name="Kruys A."/>
            <person name="Hutchinson M.I."/>
            <person name="Powell A.J."/>
            <person name="Barry K."/>
            <person name="Miller A.N."/>
            <person name="Grigoriev I.V."/>
            <person name="Debuchy R."/>
            <person name="Gladieux P."/>
            <person name="Thoren M.H."/>
            <person name="Johannesson H."/>
        </authorList>
    </citation>
    <scope>NUCLEOTIDE SEQUENCE</scope>
    <source>
        <strain evidence="2">CBS 359.72</strain>
    </source>
</reference>
<protein>
    <recommendedName>
        <fullName evidence="1">SET domain-containing protein</fullName>
    </recommendedName>
</protein>
<dbReference type="InterPro" id="IPR050600">
    <property type="entry name" value="SETD3_SETD6_MTase"/>
</dbReference>
<dbReference type="EMBL" id="MU857631">
    <property type="protein sequence ID" value="KAK4248818.1"/>
    <property type="molecule type" value="Genomic_DNA"/>
</dbReference>
<dbReference type="AlphaFoldDB" id="A0AAN7CUV7"/>
<gene>
    <name evidence="2" type="ORF">C7999DRAFT_39949</name>
</gene>
<evidence type="ECO:0000259" key="1">
    <source>
        <dbReference type="PROSITE" id="PS50280"/>
    </source>
</evidence>
<dbReference type="GO" id="GO:0016279">
    <property type="term" value="F:protein-lysine N-methyltransferase activity"/>
    <property type="evidence" value="ECO:0007669"/>
    <property type="project" value="TreeGrafter"/>
</dbReference>
<reference evidence="2" key="1">
    <citation type="journal article" date="2023" name="Mol. Phylogenet. Evol.">
        <title>Genome-scale phylogeny and comparative genomics of the fungal order Sordariales.</title>
        <authorList>
            <person name="Hensen N."/>
            <person name="Bonometti L."/>
            <person name="Westerberg I."/>
            <person name="Brannstrom I.O."/>
            <person name="Guillou S."/>
            <person name="Cros-Aarteil S."/>
            <person name="Calhoun S."/>
            <person name="Haridas S."/>
            <person name="Kuo A."/>
            <person name="Mondo S."/>
            <person name="Pangilinan J."/>
            <person name="Riley R."/>
            <person name="LaButti K."/>
            <person name="Andreopoulos B."/>
            <person name="Lipzen A."/>
            <person name="Chen C."/>
            <person name="Yan M."/>
            <person name="Daum C."/>
            <person name="Ng V."/>
            <person name="Clum A."/>
            <person name="Steindorff A."/>
            <person name="Ohm R.A."/>
            <person name="Martin F."/>
            <person name="Silar P."/>
            <person name="Natvig D.O."/>
            <person name="Lalanne C."/>
            <person name="Gautier V."/>
            <person name="Ament-Velasquez S.L."/>
            <person name="Kruys A."/>
            <person name="Hutchinson M.I."/>
            <person name="Powell A.J."/>
            <person name="Barry K."/>
            <person name="Miller A.N."/>
            <person name="Grigoriev I.V."/>
            <person name="Debuchy R."/>
            <person name="Gladieux P."/>
            <person name="Hiltunen Thoren M."/>
            <person name="Johannesson H."/>
        </authorList>
    </citation>
    <scope>NUCLEOTIDE SEQUENCE</scope>
    <source>
        <strain evidence="2">CBS 359.72</strain>
    </source>
</reference>
<dbReference type="InterPro" id="IPR001214">
    <property type="entry name" value="SET_dom"/>
</dbReference>
<dbReference type="Gene3D" id="3.90.1410.10">
    <property type="entry name" value="set domain protein methyltransferase, domain 1"/>
    <property type="match status" value="1"/>
</dbReference>
<proteinExistence type="predicted"/>
<accession>A0AAN7CUV7</accession>
<dbReference type="SUPFAM" id="SSF82199">
    <property type="entry name" value="SET domain"/>
    <property type="match status" value="1"/>
</dbReference>
<comment type="caution">
    <text evidence="2">The sequence shown here is derived from an EMBL/GenBank/DDBJ whole genome shotgun (WGS) entry which is preliminary data.</text>
</comment>
<organism evidence="2 3">
    <name type="scientific">Corynascus novoguineensis</name>
    <dbReference type="NCBI Taxonomy" id="1126955"/>
    <lineage>
        <taxon>Eukaryota</taxon>
        <taxon>Fungi</taxon>
        <taxon>Dikarya</taxon>
        <taxon>Ascomycota</taxon>
        <taxon>Pezizomycotina</taxon>
        <taxon>Sordariomycetes</taxon>
        <taxon>Sordariomycetidae</taxon>
        <taxon>Sordariales</taxon>
        <taxon>Chaetomiaceae</taxon>
        <taxon>Corynascus</taxon>
    </lineage>
</organism>
<name>A0AAN7CUV7_9PEZI</name>
<dbReference type="PROSITE" id="PS50280">
    <property type="entry name" value="SET"/>
    <property type="match status" value="1"/>
</dbReference>
<dbReference type="Pfam" id="PF00856">
    <property type="entry name" value="SET"/>
    <property type="match status" value="1"/>
</dbReference>
<sequence>MDIYDELVLWAQNQGVELHGVAPRELPGRGVGIVAMKHIKAGDLLLQIPTSVLRTIDTVRPEVKQSLPKDTKVHALLAADLALDSSTSKYSIWNAVVPARESITASLPLAWDTRLHSYLPKPALALLRKQQAKFNRDWAVVQQSPLAAAAAGSSSSAVTTPTITTTAADTHPLAATINRQDYLYAWLLVNTRTFYHETRQTAARLARDDRMVLQPVADLLNHADAGECAVAFDAGGFTVAAARDYAPGDEIHICYGKHHNDLLLVEYGFVLTGGNRWDEVCLDDAVLPALSAAQRALLDERGFLGNYVLDAGTVCYRTHVALRLLCCVSAGEWERLVNDGEDGGEALQEEVDRLLVRLLRRFRGTVEGKIRELEALEVGLPSQREILCTRWQQIGRLVDQTIERLDV</sequence>
<feature type="domain" description="SET" evidence="1">
    <location>
        <begin position="14"/>
        <end position="256"/>
    </location>
</feature>
<dbReference type="PANTHER" id="PTHR13271:SF137">
    <property type="entry name" value="SET DOMAIN-CONTAINING PROTEIN"/>
    <property type="match status" value="1"/>
</dbReference>
<dbReference type="InterPro" id="IPR046341">
    <property type="entry name" value="SET_dom_sf"/>
</dbReference>
<evidence type="ECO:0000313" key="3">
    <source>
        <dbReference type="Proteomes" id="UP001303647"/>
    </source>
</evidence>